<evidence type="ECO:0000313" key="1">
    <source>
        <dbReference type="EMBL" id="TDZ16717.1"/>
    </source>
</evidence>
<keyword evidence="1" id="KW-0489">Methyltransferase</keyword>
<name>A0A484FIJ0_COLOR</name>
<dbReference type="EMBL" id="AMCV02000033">
    <property type="protein sequence ID" value="TDZ16717.1"/>
    <property type="molecule type" value="Genomic_DNA"/>
</dbReference>
<sequence length="155" mass="16989">MSTQLDGAATIARVSLHDPEHFDIQRTQTLHRLALLKQWDIAPGSKILELGCGQGDCTTALASAAGESGTVVAVDPAGLDYGAPYTLGQAQSHISQVIRLDFNVYISSSNQLHERRKSQYVVVPISREALSLPRRAYRGQRRLMRNTSCCRGLQI</sequence>
<gene>
    <name evidence="1" type="primary">ustM-0</name>
    <name evidence="1" type="ORF">Cob_v010268</name>
</gene>
<organism evidence="1 2">
    <name type="scientific">Colletotrichum orbiculare (strain 104-T / ATCC 96160 / CBS 514.97 / LARS 414 / MAFF 240422)</name>
    <name type="common">Cucumber anthracnose fungus</name>
    <name type="synonym">Colletotrichum lagenarium</name>
    <dbReference type="NCBI Taxonomy" id="1213857"/>
    <lineage>
        <taxon>Eukaryota</taxon>
        <taxon>Fungi</taxon>
        <taxon>Dikarya</taxon>
        <taxon>Ascomycota</taxon>
        <taxon>Pezizomycotina</taxon>
        <taxon>Sordariomycetes</taxon>
        <taxon>Hypocreomycetidae</taxon>
        <taxon>Glomerellales</taxon>
        <taxon>Glomerellaceae</taxon>
        <taxon>Colletotrichum</taxon>
        <taxon>Colletotrichum orbiculare species complex</taxon>
    </lineage>
</organism>
<dbReference type="GO" id="GO:0008168">
    <property type="term" value="F:methyltransferase activity"/>
    <property type="evidence" value="ECO:0007669"/>
    <property type="project" value="UniProtKB-KW"/>
</dbReference>
<dbReference type="GO" id="GO:0032259">
    <property type="term" value="P:methylation"/>
    <property type="evidence" value="ECO:0007669"/>
    <property type="project" value="UniProtKB-KW"/>
</dbReference>
<dbReference type="AlphaFoldDB" id="A0A484FIJ0"/>
<dbReference type="InterPro" id="IPR029063">
    <property type="entry name" value="SAM-dependent_MTases_sf"/>
</dbReference>
<accession>A0A484FIJ0</accession>
<protein>
    <submittedName>
        <fullName evidence="1">Methyltransferase ustM</fullName>
    </submittedName>
</protein>
<dbReference type="STRING" id="1213857.A0A484FIJ0"/>
<evidence type="ECO:0000313" key="2">
    <source>
        <dbReference type="Proteomes" id="UP000014480"/>
    </source>
</evidence>
<comment type="caution">
    <text evidence="1">The sequence shown here is derived from an EMBL/GenBank/DDBJ whole genome shotgun (WGS) entry which is preliminary data.</text>
</comment>
<proteinExistence type="predicted"/>
<dbReference type="Gene3D" id="3.40.50.150">
    <property type="entry name" value="Vaccinia Virus protein VP39"/>
    <property type="match status" value="1"/>
</dbReference>
<reference evidence="2" key="1">
    <citation type="journal article" date="2013" name="New Phytol.">
        <title>Comparative genomic and transcriptomic analyses reveal the hemibiotrophic stage shift of Colletotrichum fungi.</title>
        <authorList>
            <person name="Gan P."/>
            <person name="Ikeda K."/>
            <person name="Irieda H."/>
            <person name="Narusaka M."/>
            <person name="O'Connell R.J."/>
            <person name="Narusaka Y."/>
            <person name="Takano Y."/>
            <person name="Kubo Y."/>
            <person name="Shirasu K."/>
        </authorList>
    </citation>
    <scope>NUCLEOTIDE SEQUENCE [LARGE SCALE GENOMIC DNA]</scope>
    <source>
        <strain evidence="2">104-T / ATCC 96160 / CBS 514.97 / LARS 414 / MAFF 240422</strain>
    </source>
</reference>
<dbReference type="SUPFAM" id="SSF53335">
    <property type="entry name" value="S-adenosyl-L-methionine-dependent methyltransferases"/>
    <property type="match status" value="1"/>
</dbReference>
<reference evidence="2" key="2">
    <citation type="journal article" date="2019" name="Mol. Plant Microbe Interact.">
        <title>Genome sequence resources for four phytopathogenic fungi from the Colletotrichum orbiculare species complex.</title>
        <authorList>
            <person name="Gan P."/>
            <person name="Tsushima A."/>
            <person name="Narusaka M."/>
            <person name="Narusaka Y."/>
            <person name="Takano Y."/>
            <person name="Kubo Y."/>
            <person name="Shirasu K."/>
        </authorList>
    </citation>
    <scope>GENOME REANNOTATION</scope>
    <source>
        <strain evidence="2">104-T / ATCC 96160 / CBS 514.97 / LARS 414 / MAFF 240422</strain>
    </source>
</reference>
<dbReference type="Pfam" id="PF01209">
    <property type="entry name" value="Ubie_methyltran"/>
    <property type="match status" value="1"/>
</dbReference>
<keyword evidence="1" id="KW-0808">Transferase</keyword>
<dbReference type="OrthoDB" id="8300214at2759"/>
<keyword evidence="2" id="KW-1185">Reference proteome</keyword>
<dbReference type="Proteomes" id="UP000014480">
    <property type="component" value="Unassembled WGS sequence"/>
</dbReference>